<dbReference type="OrthoDB" id="5624469at2"/>
<dbReference type="RefSeq" id="WP_096460993.1">
    <property type="nucleotide sequence ID" value="NZ_AP014936.1"/>
</dbReference>
<organism evidence="1 2">
    <name type="scientific">Sulfurifustis variabilis</name>
    <dbReference type="NCBI Taxonomy" id="1675686"/>
    <lineage>
        <taxon>Bacteria</taxon>
        <taxon>Pseudomonadati</taxon>
        <taxon>Pseudomonadota</taxon>
        <taxon>Gammaproteobacteria</taxon>
        <taxon>Acidiferrobacterales</taxon>
        <taxon>Acidiferrobacteraceae</taxon>
        <taxon>Sulfurifustis</taxon>
    </lineage>
</organism>
<reference evidence="1 2" key="1">
    <citation type="submission" date="2015-08" db="EMBL/GenBank/DDBJ databases">
        <title>Complete genome sequence of Sulfurifustis variabilis.</title>
        <authorList>
            <person name="Miura A."/>
            <person name="Kojima H."/>
            <person name="Fukui M."/>
        </authorList>
    </citation>
    <scope>NUCLEOTIDE SEQUENCE [LARGE SCALE GENOMIC DNA]</scope>
    <source>
        <strain evidence="2">skN76</strain>
    </source>
</reference>
<dbReference type="Proteomes" id="UP000218899">
    <property type="component" value="Chromosome"/>
</dbReference>
<dbReference type="KEGG" id="sva:SVA_1938"/>
<dbReference type="AlphaFoldDB" id="A0A1B4VBX5"/>
<protein>
    <submittedName>
        <fullName evidence="1">Uncharacterized protein</fullName>
    </submittedName>
</protein>
<dbReference type="EMBL" id="AP014936">
    <property type="protein sequence ID" value="BAU48491.1"/>
    <property type="molecule type" value="Genomic_DNA"/>
</dbReference>
<evidence type="ECO:0000313" key="2">
    <source>
        <dbReference type="Proteomes" id="UP000218899"/>
    </source>
</evidence>
<name>A0A1B4VBX5_9GAMM</name>
<sequence length="188" mass="20730">MKLNIIVEETARVLDVPDEVVRDGEDFFAKMDRDMDRGWQMSREFVEHPDRVQRCQIAAHRLLGALSVGKHEVALLMAGYILNRAPGVTGLDIDTTGEISSTQLLYDGAAAEKPAPASAPVAGLSKVQALEQAGKEVSKVYKVGQVYRYAVLDRASGNWTESAPMDDAREAEAARLRAVKRRFDELSE</sequence>
<keyword evidence="2" id="KW-1185">Reference proteome</keyword>
<proteinExistence type="predicted"/>
<gene>
    <name evidence="1" type="ORF">SVA_1938</name>
</gene>
<accession>A0A1B4VBX5</accession>
<evidence type="ECO:0000313" key="1">
    <source>
        <dbReference type="EMBL" id="BAU48491.1"/>
    </source>
</evidence>